<dbReference type="EMBL" id="CAJPEX010000023">
    <property type="protein sequence ID" value="CAG0912510.1"/>
    <property type="molecule type" value="Genomic_DNA"/>
</dbReference>
<keyword evidence="2" id="KW-1185">Reference proteome</keyword>
<organism evidence="1">
    <name type="scientific">Notodromas monacha</name>
    <dbReference type="NCBI Taxonomy" id="399045"/>
    <lineage>
        <taxon>Eukaryota</taxon>
        <taxon>Metazoa</taxon>
        <taxon>Ecdysozoa</taxon>
        <taxon>Arthropoda</taxon>
        <taxon>Crustacea</taxon>
        <taxon>Oligostraca</taxon>
        <taxon>Ostracoda</taxon>
        <taxon>Podocopa</taxon>
        <taxon>Podocopida</taxon>
        <taxon>Cypridocopina</taxon>
        <taxon>Cypridoidea</taxon>
        <taxon>Cyprididae</taxon>
        <taxon>Notodromas</taxon>
    </lineage>
</organism>
<gene>
    <name evidence="1" type="ORF">NMOB1V02_LOCUS300</name>
</gene>
<evidence type="ECO:0000313" key="2">
    <source>
        <dbReference type="Proteomes" id="UP000678499"/>
    </source>
</evidence>
<reference evidence="1" key="1">
    <citation type="submission" date="2020-11" db="EMBL/GenBank/DDBJ databases">
        <authorList>
            <person name="Tran Van P."/>
        </authorList>
    </citation>
    <scope>NUCLEOTIDE SEQUENCE</scope>
</reference>
<evidence type="ECO:0000313" key="1">
    <source>
        <dbReference type="EMBL" id="CAD7272358.1"/>
    </source>
</evidence>
<dbReference type="Proteomes" id="UP000678499">
    <property type="component" value="Unassembled WGS sequence"/>
</dbReference>
<dbReference type="AlphaFoldDB" id="A0A7R9BC26"/>
<dbReference type="EMBL" id="OA882060">
    <property type="protein sequence ID" value="CAD7272358.1"/>
    <property type="molecule type" value="Genomic_DNA"/>
</dbReference>
<accession>A0A7R9BC26</accession>
<name>A0A7R9BC26_9CRUS</name>
<sequence>MSAPGADADATDSGLLCDNGVMCELQGALVEELYYPSVFGIPVSEVGGGAHKASSFAEEKRDPFVVTLAK</sequence>
<proteinExistence type="predicted"/>
<protein>
    <submittedName>
        <fullName evidence="1">Uncharacterized protein</fullName>
    </submittedName>
</protein>